<dbReference type="Pfam" id="PF06058">
    <property type="entry name" value="DCP1"/>
    <property type="match status" value="1"/>
</dbReference>
<reference evidence="5 7" key="2">
    <citation type="journal article" date="2013" name="Nature">
        <title>Insights into bilaterian evolution from three spiralian genomes.</title>
        <authorList>
            <person name="Simakov O."/>
            <person name="Marletaz F."/>
            <person name="Cho S.J."/>
            <person name="Edsinger-Gonzales E."/>
            <person name="Havlak P."/>
            <person name="Hellsten U."/>
            <person name="Kuo D.H."/>
            <person name="Larsson T."/>
            <person name="Lv J."/>
            <person name="Arendt D."/>
            <person name="Savage R."/>
            <person name="Osoegawa K."/>
            <person name="de Jong P."/>
            <person name="Grimwood J."/>
            <person name="Chapman J.A."/>
            <person name="Shapiro H."/>
            <person name="Aerts A."/>
            <person name="Otillar R.P."/>
            <person name="Terry A.Y."/>
            <person name="Boore J.L."/>
            <person name="Grigoriev I.V."/>
            <person name="Lindberg D.R."/>
            <person name="Seaver E.C."/>
            <person name="Weisblat D.A."/>
            <person name="Putnam N.H."/>
            <person name="Rokhsar D.S."/>
        </authorList>
    </citation>
    <scope>NUCLEOTIDE SEQUENCE</scope>
    <source>
        <strain evidence="5 7">I ESC-2004</strain>
    </source>
</reference>
<dbReference type="PANTHER" id="PTHR16290">
    <property type="entry name" value="TRANSCRIPTION FACTOR SMIF DECAPPING ENZYME DCP1"/>
    <property type="match status" value="1"/>
</dbReference>
<dbReference type="Proteomes" id="UP000014760">
    <property type="component" value="Unassembled WGS sequence"/>
</dbReference>
<dbReference type="EMBL" id="AMQN01018204">
    <property type="status" value="NOT_ANNOTATED_CDS"/>
    <property type="molecule type" value="Genomic_DNA"/>
</dbReference>
<dbReference type="STRING" id="283909.R7V883"/>
<dbReference type="InterPro" id="IPR010334">
    <property type="entry name" value="Dcp1"/>
</dbReference>
<feature type="non-terminal residue" evidence="5">
    <location>
        <position position="1"/>
    </location>
</feature>
<dbReference type="GO" id="GO:0000932">
    <property type="term" value="C:P-body"/>
    <property type="evidence" value="ECO:0007669"/>
    <property type="project" value="TreeGrafter"/>
</dbReference>
<keyword evidence="7" id="KW-1185">Reference proteome</keyword>
<dbReference type="AlphaFoldDB" id="R7V883"/>
<dbReference type="HOGENOM" id="CLU_3074629_0_0_1"/>
<dbReference type="EnsemblMetazoa" id="CapteT65950">
    <property type="protein sequence ID" value="CapteP65950"/>
    <property type="gene ID" value="CapteG65950"/>
</dbReference>
<dbReference type="Gene3D" id="2.30.29.30">
    <property type="entry name" value="Pleckstrin-homology domain (PH domain)/Phosphotyrosine-binding domain (PTB)"/>
    <property type="match status" value="1"/>
</dbReference>
<proteinExistence type="inferred from homology"/>
<comment type="similarity">
    <text evidence="2">Belongs to the DCP1 family.</text>
</comment>
<dbReference type="GO" id="GO:0006397">
    <property type="term" value="P:mRNA processing"/>
    <property type="evidence" value="ECO:0007669"/>
    <property type="project" value="UniProtKB-KW"/>
</dbReference>
<dbReference type="PANTHER" id="PTHR16290:SF0">
    <property type="entry name" value="DECAPPING PROTEIN 1, ISOFORM A"/>
    <property type="match status" value="1"/>
</dbReference>
<accession>R7V883</accession>
<dbReference type="GO" id="GO:0003729">
    <property type="term" value="F:mRNA binding"/>
    <property type="evidence" value="ECO:0007669"/>
    <property type="project" value="TreeGrafter"/>
</dbReference>
<keyword evidence="4" id="KW-0507">mRNA processing</keyword>
<evidence type="ECO:0000256" key="4">
    <source>
        <dbReference type="ARBA" id="ARBA00022664"/>
    </source>
</evidence>
<reference evidence="7" key="1">
    <citation type="submission" date="2012-12" db="EMBL/GenBank/DDBJ databases">
        <authorList>
            <person name="Hellsten U."/>
            <person name="Grimwood J."/>
            <person name="Chapman J.A."/>
            <person name="Shapiro H."/>
            <person name="Aerts A."/>
            <person name="Otillar R.P."/>
            <person name="Terry A.Y."/>
            <person name="Boore J.L."/>
            <person name="Simakov O."/>
            <person name="Marletaz F."/>
            <person name="Cho S.-J."/>
            <person name="Edsinger-Gonzales E."/>
            <person name="Havlak P."/>
            <person name="Kuo D.-H."/>
            <person name="Larsson T."/>
            <person name="Lv J."/>
            <person name="Arendt D."/>
            <person name="Savage R."/>
            <person name="Osoegawa K."/>
            <person name="de Jong P."/>
            <person name="Lindberg D.R."/>
            <person name="Seaver E.C."/>
            <person name="Weisblat D.A."/>
            <person name="Putnam N.H."/>
            <person name="Grigoriev I.V."/>
            <person name="Rokhsar D.S."/>
        </authorList>
    </citation>
    <scope>NUCLEOTIDE SEQUENCE</scope>
    <source>
        <strain evidence="7">I ESC-2004</strain>
    </source>
</reference>
<keyword evidence="3" id="KW-0963">Cytoplasm</keyword>
<evidence type="ECO:0000256" key="3">
    <source>
        <dbReference type="ARBA" id="ARBA00022490"/>
    </source>
</evidence>
<evidence type="ECO:0000313" key="5">
    <source>
        <dbReference type="EMBL" id="ELU15073.1"/>
    </source>
</evidence>
<comment type="subcellular location">
    <subcellularLocation>
        <location evidence="1">Cytoplasm</location>
    </subcellularLocation>
</comment>
<name>R7V883_CAPTE</name>
<dbReference type="SUPFAM" id="SSF50729">
    <property type="entry name" value="PH domain-like"/>
    <property type="match status" value="1"/>
</dbReference>
<feature type="non-terminal residue" evidence="5">
    <location>
        <position position="53"/>
    </location>
</feature>
<reference evidence="6" key="3">
    <citation type="submission" date="2015-06" db="UniProtKB">
        <authorList>
            <consortium name="EnsemblMetazoa"/>
        </authorList>
    </citation>
    <scope>IDENTIFICATION</scope>
</reference>
<dbReference type="OrthoDB" id="440673at2759"/>
<dbReference type="GO" id="GO:0000290">
    <property type="term" value="P:deadenylation-dependent decapping of nuclear-transcribed mRNA"/>
    <property type="evidence" value="ECO:0007669"/>
    <property type="project" value="InterPro"/>
</dbReference>
<protein>
    <submittedName>
        <fullName evidence="5 6">Uncharacterized protein</fullName>
    </submittedName>
</protein>
<dbReference type="InterPro" id="IPR011993">
    <property type="entry name" value="PH-like_dom_sf"/>
</dbReference>
<evidence type="ECO:0000256" key="1">
    <source>
        <dbReference type="ARBA" id="ARBA00004496"/>
    </source>
</evidence>
<dbReference type="EMBL" id="AMQN01018203">
    <property type="status" value="NOT_ANNOTATED_CDS"/>
    <property type="molecule type" value="Genomic_DNA"/>
</dbReference>
<organism evidence="5">
    <name type="scientific">Capitella teleta</name>
    <name type="common">Polychaete worm</name>
    <dbReference type="NCBI Taxonomy" id="283909"/>
    <lineage>
        <taxon>Eukaryota</taxon>
        <taxon>Metazoa</taxon>
        <taxon>Spiralia</taxon>
        <taxon>Lophotrochozoa</taxon>
        <taxon>Annelida</taxon>
        <taxon>Polychaeta</taxon>
        <taxon>Sedentaria</taxon>
        <taxon>Scolecida</taxon>
        <taxon>Capitellidae</taxon>
        <taxon>Capitella</taxon>
    </lineage>
</organism>
<evidence type="ECO:0000256" key="2">
    <source>
        <dbReference type="ARBA" id="ARBA00008778"/>
    </source>
</evidence>
<evidence type="ECO:0000313" key="6">
    <source>
        <dbReference type="EnsemblMetazoa" id="CapteP65950"/>
    </source>
</evidence>
<dbReference type="EMBL" id="KB294044">
    <property type="protein sequence ID" value="ELU15073.1"/>
    <property type="molecule type" value="Genomic_DNA"/>
</dbReference>
<sequence>EKTDVEGTLFVYTRSADPVNGFMILNRLGLHDLLEPINKNLEFQLQDPFLLYR</sequence>
<gene>
    <name evidence="5" type="ORF">CAPTEDRAFT_65950</name>
</gene>
<dbReference type="GO" id="GO:0031087">
    <property type="term" value="P:deadenylation-independent decapping of nuclear-transcribed mRNA"/>
    <property type="evidence" value="ECO:0007669"/>
    <property type="project" value="TreeGrafter"/>
</dbReference>
<evidence type="ECO:0000313" key="7">
    <source>
        <dbReference type="Proteomes" id="UP000014760"/>
    </source>
</evidence>
<dbReference type="GO" id="GO:0008047">
    <property type="term" value="F:enzyme activator activity"/>
    <property type="evidence" value="ECO:0007669"/>
    <property type="project" value="InterPro"/>
</dbReference>